<keyword evidence="1" id="KW-0472">Membrane</keyword>
<evidence type="ECO:0000313" key="4">
    <source>
        <dbReference type="Proteomes" id="UP000181661"/>
    </source>
</evidence>
<evidence type="ECO:0000313" key="2">
    <source>
        <dbReference type="EMBL" id="OIN43955.1"/>
    </source>
</evidence>
<evidence type="ECO:0000313" key="5">
    <source>
        <dbReference type="Proteomes" id="UP000182179"/>
    </source>
</evidence>
<feature type="transmembrane region" description="Helical" evidence="1">
    <location>
        <begin position="224"/>
        <end position="249"/>
    </location>
</feature>
<evidence type="ECO:0000313" key="3">
    <source>
        <dbReference type="EMBL" id="SEE24578.1"/>
    </source>
</evidence>
<dbReference type="Proteomes" id="UP000182179">
    <property type="component" value="Unassembled WGS sequence"/>
</dbReference>
<dbReference type="PIRSF" id="PIRSF028704">
    <property type="entry name" value="UPC028704"/>
    <property type="match status" value="1"/>
</dbReference>
<dbReference type="AlphaFoldDB" id="A0A1S2UCD7"/>
<dbReference type="EMBL" id="FNTS01000002">
    <property type="protein sequence ID" value="SEE24578.1"/>
    <property type="molecule type" value="Genomic_DNA"/>
</dbReference>
<keyword evidence="5" id="KW-1185">Reference proteome</keyword>
<organism evidence="2 4">
    <name type="scientific">Pseudomonas costantinii</name>
    <dbReference type="NCBI Taxonomy" id="168469"/>
    <lineage>
        <taxon>Bacteria</taxon>
        <taxon>Pseudomonadati</taxon>
        <taxon>Pseudomonadota</taxon>
        <taxon>Gammaproteobacteria</taxon>
        <taxon>Pseudomonadales</taxon>
        <taxon>Pseudomonadaceae</taxon>
        <taxon>Pseudomonas</taxon>
    </lineage>
</organism>
<comment type="caution">
    <text evidence="2">The sequence shown here is derived from an EMBL/GenBank/DDBJ whole genome shotgun (WGS) entry which is preliminary data.</text>
</comment>
<feature type="transmembrane region" description="Helical" evidence="1">
    <location>
        <begin position="193"/>
        <end position="212"/>
    </location>
</feature>
<dbReference type="PANTHER" id="PTHR38592:SF3">
    <property type="entry name" value="BLL4819 PROTEIN"/>
    <property type="match status" value="1"/>
</dbReference>
<feature type="transmembrane region" description="Helical" evidence="1">
    <location>
        <begin position="164"/>
        <end position="181"/>
    </location>
</feature>
<feature type="transmembrane region" description="Helical" evidence="1">
    <location>
        <begin position="80"/>
        <end position="100"/>
    </location>
</feature>
<gene>
    <name evidence="2" type="ORF">BFL40_31360</name>
    <name evidence="3" type="ORF">SAMN04515675_4595</name>
</gene>
<keyword evidence="1" id="KW-1133">Transmembrane helix</keyword>
<dbReference type="Pfam" id="PF10129">
    <property type="entry name" value="OpgC_C"/>
    <property type="match status" value="1"/>
</dbReference>
<sequence>MLNGRDPRIDFFRGLALIFIFWDHVPHNPLGQITLRNFGFSDAAEVFVFLAGYAAVLAYGKILQRDGYWIASLKILRRTWVLYVVHIFLLAMLMGIVFFANSHVETRDLVAEMGLTHFVTHPQQALTDELLLRFKPNLMDPLPLYIVLLAGLPLVLPLMLRKTWAVVAISTTIYLLAPWMGWNLRAIADGVWYFNPVTWQLLFVLGGAAALYSQKDRPVETRPLIHQPMFIAAAIYVLVAGVLTVSWRWPEIHDALMPSLLSDLIYPISKTDLSPVRLLHFLALAYVTAKLLPTDGWTRNWLARHVCQMGRYSLEVFCLGVVLAPLADMLNALMDDALVMQLLTAIVGVALMAGLAAWLELNKRLTQPPRIVTRSAPAT</sequence>
<protein>
    <recommendedName>
        <fullName evidence="6">OpgC domain-containing protein</fullName>
    </recommendedName>
</protein>
<reference evidence="3 5" key="2">
    <citation type="submission" date="2016-10" db="EMBL/GenBank/DDBJ databases">
        <authorList>
            <person name="Varghese N."/>
            <person name="Submissions S."/>
        </authorList>
    </citation>
    <scope>NUCLEOTIDE SEQUENCE [LARGE SCALE GENOMIC DNA]</scope>
    <source>
        <strain evidence="3 5">BS2773</strain>
    </source>
</reference>
<dbReference type="EMBL" id="MDDR01000065">
    <property type="protein sequence ID" value="OIN43955.1"/>
    <property type="molecule type" value="Genomic_DNA"/>
</dbReference>
<evidence type="ECO:0008006" key="6">
    <source>
        <dbReference type="Google" id="ProtNLM"/>
    </source>
</evidence>
<evidence type="ECO:0000256" key="1">
    <source>
        <dbReference type="SAM" id="Phobius"/>
    </source>
</evidence>
<dbReference type="OrthoDB" id="9775975at2"/>
<feature type="transmembrane region" description="Helical" evidence="1">
    <location>
        <begin position="38"/>
        <end position="59"/>
    </location>
</feature>
<keyword evidence="1" id="KW-0812">Transmembrane</keyword>
<dbReference type="Proteomes" id="UP000181661">
    <property type="component" value="Unassembled WGS sequence"/>
</dbReference>
<proteinExistence type="predicted"/>
<name>A0A1S2UCD7_9PSED</name>
<dbReference type="RefSeq" id="WP_071487580.1">
    <property type="nucleotide sequence ID" value="NZ_FNTS01000002.1"/>
</dbReference>
<reference evidence="2 4" key="1">
    <citation type="submission" date="2016-08" db="EMBL/GenBank/DDBJ databases">
        <title>Draft genome sequence of Pseudomonas costantinii LMG 22119, type strain isolated from cultivated mushroom (Agaricus bisporus) sporophores.</title>
        <authorList>
            <person name="Tambong J.T."/>
        </authorList>
    </citation>
    <scope>NUCLEOTIDE SEQUENCE [LARGE SCALE GENOMIC DNA]</scope>
    <source>
        <strain evidence="2 4">LMG 22119</strain>
    </source>
</reference>
<feature type="transmembrane region" description="Helical" evidence="1">
    <location>
        <begin position="142"/>
        <end position="159"/>
    </location>
</feature>
<accession>A0A1S2UCD7</accession>
<feature type="transmembrane region" description="Helical" evidence="1">
    <location>
        <begin position="339"/>
        <end position="361"/>
    </location>
</feature>
<dbReference type="InterPro" id="IPR014550">
    <property type="entry name" value="UCP028704_OpgC"/>
</dbReference>
<dbReference type="PANTHER" id="PTHR38592">
    <property type="entry name" value="BLL4819 PROTEIN"/>
    <property type="match status" value="1"/>
</dbReference>